<dbReference type="PROSITE" id="PS01124">
    <property type="entry name" value="HTH_ARAC_FAMILY_2"/>
    <property type="match status" value="1"/>
</dbReference>
<dbReference type="EC" id="2.7.13.3" evidence="2"/>
<dbReference type="EMBL" id="JBHUDG010000045">
    <property type="protein sequence ID" value="MFD1631301.1"/>
    <property type="molecule type" value="Genomic_DNA"/>
</dbReference>
<dbReference type="Pfam" id="PF12833">
    <property type="entry name" value="HTH_18"/>
    <property type="match status" value="1"/>
</dbReference>
<dbReference type="SUPFAM" id="SSF55874">
    <property type="entry name" value="ATPase domain of HSP90 chaperone/DNA topoisomerase II/histidine kinase"/>
    <property type="match status" value="1"/>
</dbReference>
<comment type="caution">
    <text evidence="10">The sequence shown here is derived from an EMBL/GenBank/DDBJ whole genome shotgun (WGS) entry which is preliminary data.</text>
</comment>
<dbReference type="CDD" id="cd00082">
    <property type="entry name" value="HisKA"/>
    <property type="match status" value="1"/>
</dbReference>
<dbReference type="CDD" id="cd00075">
    <property type="entry name" value="HATPase"/>
    <property type="match status" value="1"/>
</dbReference>
<name>A0ABW4IEV3_9SPHI</name>
<feature type="domain" description="HTH araC/xylS-type" evidence="7">
    <location>
        <begin position="1261"/>
        <end position="1360"/>
    </location>
</feature>
<dbReference type="InterPro" id="IPR003594">
    <property type="entry name" value="HATPase_dom"/>
</dbReference>
<dbReference type="Gene3D" id="1.10.10.60">
    <property type="entry name" value="Homeodomain-like"/>
    <property type="match status" value="1"/>
</dbReference>
<keyword evidence="3 6" id="KW-0597">Phosphoprotein</keyword>
<dbReference type="CDD" id="cd17574">
    <property type="entry name" value="REC_OmpR"/>
    <property type="match status" value="1"/>
</dbReference>
<dbReference type="Pfam" id="PF07494">
    <property type="entry name" value="Reg_prop"/>
    <property type="match status" value="7"/>
</dbReference>
<organism evidence="10 11">
    <name type="scientific">Pseudopedobacter beijingensis</name>
    <dbReference type="NCBI Taxonomy" id="1207056"/>
    <lineage>
        <taxon>Bacteria</taxon>
        <taxon>Pseudomonadati</taxon>
        <taxon>Bacteroidota</taxon>
        <taxon>Sphingobacteriia</taxon>
        <taxon>Sphingobacteriales</taxon>
        <taxon>Sphingobacteriaceae</taxon>
        <taxon>Pseudopedobacter</taxon>
    </lineage>
</organism>
<dbReference type="SMART" id="SM00342">
    <property type="entry name" value="HTH_ARAC"/>
    <property type="match status" value="1"/>
</dbReference>
<gene>
    <name evidence="10" type="ORF">ACFSAH_15600</name>
</gene>
<dbReference type="Gene3D" id="2.130.10.10">
    <property type="entry name" value="YVTN repeat-like/Quinoprotein amine dehydrogenase"/>
    <property type="match status" value="2"/>
</dbReference>
<evidence type="ECO:0000256" key="5">
    <source>
        <dbReference type="ARBA" id="ARBA00023163"/>
    </source>
</evidence>
<sequence>MNARLHKTVLWLIGVAVLLINPLIISAQSLNNKRHFRTISIEQGLSQSTVYTIVQDRLGFIWFGTQDGLNRYDGDAFSVYRSSKSDNKSLKSSYIRSLFVDKEGVLWVGGNKGVSTYNYSNETFKNYALEVRSGEWFVTSIVQDQTGVIWLSTSAGELYRLNKDKDEFEQIDFHNLKDNVAAIWHLAILNNTLLLATDMGVCQYIPSAKKIQRLPFAEKNKVNYILTHQSDIWAGTEGNGLFKYNIKAKSTEHFKHVLGSQTSIADNDVRSIATDHEGNLWIGTFKGLSVRQKGNTEFQNYYHQSTIPYTIAQNSVRYIYQDKQGGMWLGTFYGGVSYYHKDDIKFNFLNQNTGNLSINDQVVNIIKEDPDKNIWIGTNDKGLNFWDRKQGVIKYYSHKELDGNSLASNNIKAIEFDKQGNVLIGTHNSGLNYFNKRTGNVTVFKHKEEDATSIAGNMVYALLKDSEGRIWVGTRSGLDKFNIENQTFSHYYLDKNNKRLSSDEVTFLKEDSKHRIWVGTTNGINIFLPDQQVFEVFQGSTLSNDVVTCIAEDKKGRIWVGTRDGLNLFNEKEKRFYAYKDSSNLIKGIIYGIQPDDKGDVWISISKGLVKFSPDTNKKQWFDIKDGLQNHQFNLSAFAKASDGMLLFGGINGLTYFYPNDVVQKPLDLHLTFTNLEVLNKRVFAGDNHDVLTLHIDKQDVLKLKQDYKQFTLYFNTFNYLSPNKVKYYYKLAGFDTDWQQTTDIPKATYSNLKAGTYTFHVKAVGSSGETSEERSIKIKILPPWWKSDWFYLILAVLALGGIYVAYTVITERIRTLHQLKLERLQREITTNKLNLERLEREKVDSINKMKTDFFTNISHEFRTPLTLIIAPLEELVNSKVSERTLKKYHELILLNTKRLFHLVDQLLEFRKTEAGTRKLKLSKGDMVSFVHDIYSSFIVLSEKNNIRYNFKSTESRLSFHFDRDAIEKVCFNLLSNAFKYTQNGGTIEITLSKKNEDVVITVSDTGIGIDDSEQASIFERFYQVDNQEMNLGSGIGLAFTKKLVELHHGSIALDSKKGEGTTFTVTIPFTDDGLIDDEIKEVYSLVVENAIEAEEESEEAIAEEITDPENKEDLLIIDDNQEIVDFLNSHFSKSFNTTVAYNGKQALEILENNNFDLIISDVMMPEIDGIQVCKRVKQNINTCHIPVILLTAKNETQHQIKGLEAGADDYVTKPFSMSLLQAKVQSILKSRKRLREYYSESKEIVPENIAFNTLDEEFLREAIAIIEKYLSDSDFSVDKFSREIGMSRSNLYLKLKAITGESATDFIKRIRFKKAVELLETKQYTVAQVAYMCGFNSPSYFSTAFKQYYDCMPTEYISRQQEK</sequence>
<proteinExistence type="predicted"/>
<dbReference type="Pfam" id="PF00512">
    <property type="entry name" value="HisKA"/>
    <property type="match status" value="1"/>
</dbReference>
<feature type="domain" description="Histidine kinase" evidence="8">
    <location>
        <begin position="857"/>
        <end position="1072"/>
    </location>
</feature>
<dbReference type="PRINTS" id="PR00344">
    <property type="entry name" value="BCTRLSENSOR"/>
</dbReference>
<dbReference type="SUPFAM" id="SSF52172">
    <property type="entry name" value="CheY-like"/>
    <property type="match status" value="1"/>
</dbReference>
<dbReference type="InterPro" id="IPR036890">
    <property type="entry name" value="HATPase_C_sf"/>
</dbReference>
<dbReference type="SUPFAM" id="SSF63829">
    <property type="entry name" value="Calcium-dependent phosphotriesterase"/>
    <property type="match status" value="3"/>
</dbReference>
<feature type="modified residue" description="4-aspartylphosphate" evidence="6">
    <location>
        <position position="1162"/>
    </location>
</feature>
<dbReference type="Gene3D" id="2.60.40.10">
    <property type="entry name" value="Immunoglobulins"/>
    <property type="match status" value="1"/>
</dbReference>
<evidence type="ECO:0000313" key="10">
    <source>
        <dbReference type="EMBL" id="MFD1631301.1"/>
    </source>
</evidence>
<dbReference type="Gene3D" id="3.30.565.10">
    <property type="entry name" value="Histidine kinase-like ATPase, C-terminal domain"/>
    <property type="match status" value="1"/>
</dbReference>
<dbReference type="InterPro" id="IPR013783">
    <property type="entry name" value="Ig-like_fold"/>
</dbReference>
<evidence type="ECO:0000256" key="2">
    <source>
        <dbReference type="ARBA" id="ARBA00012438"/>
    </source>
</evidence>
<accession>A0ABW4IEV3</accession>
<dbReference type="PROSITE" id="PS50110">
    <property type="entry name" value="RESPONSE_REGULATORY"/>
    <property type="match status" value="1"/>
</dbReference>
<evidence type="ECO:0000256" key="6">
    <source>
        <dbReference type="PROSITE-ProRule" id="PRU00169"/>
    </source>
</evidence>
<evidence type="ECO:0000313" key="11">
    <source>
        <dbReference type="Proteomes" id="UP001597118"/>
    </source>
</evidence>
<reference evidence="11" key="1">
    <citation type="journal article" date="2019" name="Int. J. Syst. Evol. Microbiol.">
        <title>The Global Catalogue of Microorganisms (GCM) 10K type strain sequencing project: providing services to taxonomists for standard genome sequencing and annotation.</title>
        <authorList>
            <consortium name="The Broad Institute Genomics Platform"/>
            <consortium name="The Broad Institute Genome Sequencing Center for Infectious Disease"/>
            <person name="Wu L."/>
            <person name="Ma J."/>
        </authorList>
    </citation>
    <scope>NUCLEOTIDE SEQUENCE [LARGE SCALE GENOMIC DNA]</scope>
    <source>
        <strain evidence="11">CCUG 53762</strain>
    </source>
</reference>
<dbReference type="Pfam" id="PF02518">
    <property type="entry name" value="HATPase_c"/>
    <property type="match status" value="1"/>
</dbReference>
<dbReference type="SUPFAM" id="SSF46689">
    <property type="entry name" value="Homeodomain-like"/>
    <property type="match status" value="1"/>
</dbReference>
<dbReference type="InterPro" id="IPR011006">
    <property type="entry name" value="CheY-like_superfamily"/>
</dbReference>
<dbReference type="InterPro" id="IPR003661">
    <property type="entry name" value="HisK_dim/P_dom"/>
</dbReference>
<dbReference type="Gene3D" id="3.40.50.2300">
    <property type="match status" value="1"/>
</dbReference>
<keyword evidence="5" id="KW-0804">Transcription</keyword>
<dbReference type="Proteomes" id="UP001597118">
    <property type="component" value="Unassembled WGS sequence"/>
</dbReference>
<dbReference type="SMART" id="SM00387">
    <property type="entry name" value="HATPase_c"/>
    <property type="match status" value="1"/>
</dbReference>
<protein>
    <recommendedName>
        <fullName evidence="2">histidine kinase</fullName>
        <ecNumber evidence="2">2.7.13.3</ecNumber>
    </recommendedName>
</protein>
<dbReference type="InterPro" id="IPR004358">
    <property type="entry name" value="Sig_transdc_His_kin-like_C"/>
</dbReference>
<dbReference type="SUPFAM" id="SSF47384">
    <property type="entry name" value="Homodimeric domain of signal transducing histidine kinase"/>
    <property type="match status" value="1"/>
</dbReference>
<dbReference type="Pfam" id="PF00072">
    <property type="entry name" value="Response_reg"/>
    <property type="match status" value="1"/>
</dbReference>
<feature type="domain" description="Response regulatory" evidence="9">
    <location>
        <begin position="1114"/>
        <end position="1229"/>
    </location>
</feature>
<evidence type="ECO:0000256" key="4">
    <source>
        <dbReference type="ARBA" id="ARBA00023015"/>
    </source>
</evidence>
<keyword evidence="11" id="KW-1185">Reference proteome</keyword>
<evidence type="ECO:0000259" key="9">
    <source>
        <dbReference type="PROSITE" id="PS50110"/>
    </source>
</evidence>
<dbReference type="InterPro" id="IPR005467">
    <property type="entry name" value="His_kinase_dom"/>
</dbReference>
<dbReference type="InterPro" id="IPR011123">
    <property type="entry name" value="Y_Y_Y"/>
</dbReference>
<dbReference type="SMART" id="SM00448">
    <property type="entry name" value="REC"/>
    <property type="match status" value="1"/>
</dbReference>
<dbReference type="RefSeq" id="WP_379663670.1">
    <property type="nucleotide sequence ID" value="NZ_JBHUDG010000045.1"/>
</dbReference>
<keyword evidence="4" id="KW-0805">Transcription regulation</keyword>
<dbReference type="PROSITE" id="PS50109">
    <property type="entry name" value="HIS_KIN"/>
    <property type="match status" value="1"/>
</dbReference>
<evidence type="ECO:0000259" key="8">
    <source>
        <dbReference type="PROSITE" id="PS50109"/>
    </source>
</evidence>
<dbReference type="PANTHER" id="PTHR43547">
    <property type="entry name" value="TWO-COMPONENT HISTIDINE KINASE"/>
    <property type="match status" value="1"/>
</dbReference>
<evidence type="ECO:0000256" key="1">
    <source>
        <dbReference type="ARBA" id="ARBA00000085"/>
    </source>
</evidence>
<dbReference type="InterPro" id="IPR015943">
    <property type="entry name" value="WD40/YVTN_repeat-like_dom_sf"/>
</dbReference>
<dbReference type="PANTHER" id="PTHR43547:SF2">
    <property type="entry name" value="HYBRID SIGNAL TRANSDUCTION HISTIDINE KINASE C"/>
    <property type="match status" value="1"/>
</dbReference>
<dbReference type="InterPro" id="IPR036097">
    <property type="entry name" value="HisK_dim/P_sf"/>
</dbReference>
<dbReference type="InterPro" id="IPR018060">
    <property type="entry name" value="HTH_AraC"/>
</dbReference>
<dbReference type="InterPro" id="IPR009057">
    <property type="entry name" value="Homeodomain-like_sf"/>
</dbReference>
<dbReference type="Pfam" id="PF07495">
    <property type="entry name" value="Y_Y_Y"/>
    <property type="match status" value="1"/>
</dbReference>
<comment type="catalytic activity">
    <reaction evidence="1">
        <text>ATP + protein L-histidine = ADP + protein N-phospho-L-histidine.</text>
        <dbReference type="EC" id="2.7.13.3"/>
    </reaction>
</comment>
<dbReference type="SMART" id="SM00388">
    <property type="entry name" value="HisKA"/>
    <property type="match status" value="1"/>
</dbReference>
<evidence type="ECO:0000256" key="3">
    <source>
        <dbReference type="ARBA" id="ARBA00022553"/>
    </source>
</evidence>
<dbReference type="InterPro" id="IPR001789">
    <property type="entry name" value="Sig_transdc_resp-reg_receiver"/>
</dbReference>
<dbReference type="Gene3D" id="1.10.287.130">
    <property type="match status" value="1"/>
</dbReference>
<evidence type="ECO:0000259" key="7">
    <source>
        <dbReference type="PROSITE" id="PS01124"/>
    </source>
</evidence>
<dbReference type="InterPro" id="IPR011110">
    <property type="entry name" value="Reg_prop"/>
</dbReference>